<reference evidence="2" key="1">
    <citation type="submission" date="2024-02" db="EMBL/GenBank/DDBJ databases">
        <authorList>
            <consortium name="ELIXIR-Norway"/>
            <consortium name="Elixir Norway"/>
        </authorList>
    </citation>
    <scope>NUCLEOTIDE SEQUENCE</scope>
</reference>
<keyword evidence="3" id="KW-1185">Reference proteome</keyword>
<protein>
    <submittedName>
        <fullName evidence="2">Uncharacterized protein</fullName>
    </submittedName>
</protein>
<accession>A0ABP0TMD8</accession>
<feature type="region of interest" description="Disordered" evidence="1">
    <location>
        <begin position="43"/>
        <end position="64"/>
    </location>
</feature>
<dbReference type="EMBL" id="OZ019904">
    <property type="protein sequence ID" value="CAK9200261.1"/>
    <property type="molecule type" value="Genomic_DNA"/>
</dbReference>
<gene>
    <name evidence="2" type="ORF">CSSPTR1EN2_LOCUS5348</name>
</gene>
<evidence type="ECO:0000313" key="2">
    <source>
        <dbReference type="EMBL" id="CAK9200261.1"/>
    </source>
</evidence>
<proteinExistence type="predicted"/>
<sequence length="118" mass="13020">MVNLRQNVSSEALERDVAVTLESASSETLEVDLEKMSLCDPVVTGQTNAPVSDSDTNADDDSDGEVPALLQIHQVSGSDAHFNHREQLALSDDKKMSTRWKEISQKIGIDHNLEEEKK</sequence>
<evidence type="ECO:0000313" key="3">
    <source>
        <dbReference type="Proteomes" id="UP001497512"/>
    </source>
</evidence>
<evidence type="ECO:0000256" key="1">
    <source>
        <dbReference type="SAM" id="MobiDB-lite"/>
    </source>
</evidence>
<dbReference type="Proteomes" id="UP001497512">
    <property type="component" value="Chromosome 12"/>
</dbReference>
<organism evidence="2 3">
    <name type="scientific">Sphagnum troendelagicum</name>
    <dbReference type="NCBI Taxonomy" id="128251"/>
    <lineage>
        <taxon>Eukaryota</taxon>
        <taxon>Viridiplantae</taxon>
        <taxon>Streptophyta</taxon>
        <taxon>Embryophyta</taxon>
        <taxon>Bryophyta</taxon>
        <taxon>Sphagnophytina</taxon>
        <taxon>Sphagnopsida</taxon>
        <taxon>Sphagnales</taxon>
        <taxon>Sphagnaceae</taxon>
        <taxon>Sphagnum</taxon>
    </lineage>
</organism>
<name>A0ABP0TMD8_9BRYO</name>